<dbReference type="Proteomes" id="UP000219338">
    <property type="component" value="Unassembled WGS sequence"/>
</dbReference>
<reference evidence="7" key="1">
    <citation type="journal article" date="2017" name="Nat. Ecol. Evol.">
        <title>Genome expansion and lineage-specific genetic innovations in the forest pathogenic fungi Armillaria.</title>
        <authorList>
            <person name="Sipos G."/>
            <person name="Prasanna A.N."/>
            <person name="Walter M.C."/>
            <person name="O'Connor E."/>
            <person name="Balint B."/>
            <person name="Krizsan K."/>
            <person name="Kiss B."/>
            <person name="Hess J."/>
            <person name="Varga T."/>
            <person name="Slot J."/>
            <person name="Riley R."/>
            <person name="Boka B."/>
            <person name="Rigling D."/>
            <person name="Barry K."/>
            <person name="Lee J."/>
            <person name="Mihaltcheva S."/>
            <person name="LaButti K."/>
            <person name="Lipzen A."/>
            <person name="Waldron R."/>
            <person name="Moloney N.M."/>
            <person name="Sperisen C."/>
            <person name="Kredics L."/>
            <person name="Vagvoelgyi C."/>
            <person name="Patrignani A."/>
            <person name="Fitzpatrick D."/>
            <person name="Nagy I."/>
            <person name="Doyle S."/>
            <person name="Anderson J.B."/>
            <person name="Grigoriev I.V."/>
            <person name="Gueldener U."/>
            <person name="Muensterkoetter M."/>
            <person name="Nagy L.G."/>
        </authorList>
    </citation>
    <scope>NUCLEOTIDE SEQUENCE [LARGE SCALE GENOMIC DNA]</scope>
    <source>
        <strain evidence="7">C18/9</strain>
    </source>
</reference>
<feature type="domain" description="CCHC-type" evidence="5">
    <location>
        <begin position="402"/>
        <end position="417"/>
    </location>
</feature>
<keyword evidence="3" id="KW-0175">Coiled coil</keyword>
<dbReference type="PROSITE" id="PS50158">
    <property type="entry name" value="ZF_CCHC"/>
    <property type="match status" value="1"/>
</dbReference>
<keyword evidence="2" id="KW-0862">Zinc</keyword>
<gene>
    <name evidence="6" type="ORF">ARMOST_04660</name>
</gene>
<evidence type="ECO:0000256" key="2">
    <source>
        <dbReference type="PROSITE-ProRule" id="PRU00047"/>
    </source>
</evidence>
<proteinExistence type="predicted"/>
<dbReference type="AlphaFoldDB" id="A0A284QXZ6"/>
<dbReference type="Gene3D" id="4.10.60.10">
    <property type="entry name" value="Zinc finger, CCHC-type"/>
    <property type="match status" value="1"/>
</dbReference>
<dbReference type="GO" id="GO:0003676">
    <property type="term" value="F:nucleic acid binding"/>
    <property type="evidence" value="ECO:0007669"/>
    <property type="project" value="InterPro"/>
</dbReference>
<accession>A0A284QXZ6</accession>
<feature type="coiled-coil region" evidence="3">
    <location>
        <begin position="90"/>
        <end position="124"/>
    </location>
</feature>
<evidence type="ECO:0000256" key="4">
    <source>
        <dbReference type="SAM" id="MobiDB-lite"/>
    </source>
</evidence>
<evidence type="ECO:0000313" key="7">
    <source>
        <dbReference type="Proteomes" id="UP000219338"/>
    </source>
</evidence>
<feature type="region of interest" description="Disordered" evidence="4">
    <location>
        <begin position="432"/>
        <end position="493"/>
    </location>
</feature>
<keyword evidence="1" id="KW-0507">mRNA processing</keyword>
<feature type="region of interest" description="Disordered" evidence="4">
    <location>
        <begin position="622"/>
        <end position="641"/>
    </location>
</feature>
<dbReference type="GO" id="GO:0006397">
    <property type="term" value="P:mRNA processing"/>
    <property type="evidence" value="ECO:0007669"/>
    <property type="project" value="UniProtKB-KW"/>
</dbReference>
<organism evidence="6 7">
    <name type="scientific">Armillaria ostoyae</name>
    <name type="common">Armillaria root rot fungus</name>
    <dbReference type="NCBI Taxonomy" id="47428"/>
    <lineage>
        <taxon>Eukaryota</taxon>
        <taxon>Fungi</taxon>
        <taxon>Dikarya</taxon>
        <taxon>Basidiomycota</taxon>
        <taxon>Agaricomycotina</taxon>
        <taxon>Agaricomycetes</taxon>
        <taxon>Agaricomycetidae</taxon>
        <taxon>Agaricales</taxon>
        <taxon>Marasmiineae</taxon>
        <taxon>Physalacriaceae</taxon>
        <taxon>Armillaria</taxon>
    </lineage>
</organism>
<feature type="region of interest" description="Disordered" evidence="4">
    <location>
        <begin position="43"/>
        <end position="86"/>
    </location>
</feature>
<feature type="compositionally biased region" description="Low complexity" evidence="4">
    <location>
        <begin position="354"/>
        <end position="368"/>
    </location>
</feature>
<feature type="compositionally biased region" description="Basic and acidic residues" evidence="4">
    <location>
        <begin position="622"/>
        <end position="634"/>
    </location>
</feature>
<protein>
    <recommendedName>
        <fullName evidence="5">CCHC-type domain-containing protein</fullName>
    </recommendedName>
</protein>
<evidence type="ECO:0000313" key="6">
    <source>
        <dbReference type="EMBL" id="SJL01340.1"/>
    </source>
</evidence>
<sequence>MPLVSNQFNTFHYDEEAFGGYTPELSMGYQGYALAPDYPIPMPDSPRRIRQHGQYHSPKTSRLYAGANDGTGGSNDIPNDPPQPSNEERLLQAKELLALKDRRLAELRLELEEQQAERDAHAKLHRLGGKGKQPDRPAPHAPNPYPAPVGEAPDEAPWLGVKPLMVKPPLPFEGKYDDIERFVGDCFTYFEVFSSYFQVPSACIVFADFWCNTDDDPEAARFRFPSWAEFTTLLSQQFHDPASEEIHERRMFDLRMGKGPALSYFQELEMEAKKANRRAVWLGVPDSYTNTIASSGQYIPITYNNWKHRICIMYEERQKKWVFNQTIRSIRNTNPQKTFATTATSNHQKAGGVTSSSPAKPTSSATPPRDATMGKWHAVKTKMFGGAGEPMDIGQMRAKGLCFRCHKHGHLSKDCPNKKDYRDICVDEYDDTDTPLKGSNDGSPARAEAKAVNPAGHRAESPSTLPLRKLGQTRAKCHTSSPHGETQPMKVLDEKSPTIVTPIDTASLPRRTDGTWDKLKYTPCEVSLQAEQAAPTQRSPITTVGVEFRLDGALENTARIPTDKDNVAGATTFSSITSQGTEPITLTGVTGNSAFAVWVQPVVPIASATEPGDTLQVRQIPKPDQKEHDEDHQARPSKTAGVANAMATKKIAVGQEAASAQAVNRGHQVSIIEVPDEDDDTAYQIWLAKERAPAIARKSNEPSSVPPTKLDPSKWFKPFEVDWTLRTVCEAQNDNAACAALFVWTH</sequence>
<dbReference type="EMBL" id="FUEG01000003">
    <property type="protein sequence ID" value="SJL01340.1"/>
    <property type="molecule type" value="Genomic_DNA"/>
</dbReference>
<keyword evidence="2" id="KW-0863">Zinc-finger</keyword>
<dbReference type="STRING" id="47428.A0A284QXZ6"/>
<keyword evidence="7" id="KW-1185">Reference proteome</keyword>
<dbReference type="OrthoDB" id="2645941at2759"/>
<dbReference type="InterPro" id="IPR036875">
    <property type="entry name" value="Znf_CCHC_sf"/>
</dbReference>
<evidence type="ECO:0000259" key="5">
    <source>
        <dbReference type="PROSITE" id="PS50158"/>
    </source>
</evidence>
<name>A0A284QXZ6_ARMOS</name>
<feature type="compositionally biased region" description="Polar residues" evidence="4">
    <location>
        <begin position="338"/>
        <end position="348"/>
    </location>
</feature>
<dbReference type="GO" id="GO:0008270">
    <property type="term" value="F:zinc ion binding"/>
    <property type="evidence" value="ECO:0007669"/>
    <property type="project" value="UniProtKB-KW"/>
</dbReference>
<keyword evidence="2" id="KW-0479">Metal-binding</keyword>
<evidence type="ECO:0000256" key="1">
    <source>
        <dbReference type="ARBA" id="ARBA00022664"/>
    </source>
</evidence>
<feature type="region of interest" description="Disordered" evidence="4">
    <location>
        <begin position="338"/>
        <end position="372"/>
    </location>
</feature>
<dbReference type="InterPro" id="IPR001878">
    <property type="entry name" value="Znf_CCHC"/>
</dbReference>
<evidence type="ECO:0000256" key="3">
    <source>
        <dbReference type="SAM" id="Coils"/>
    </source>
</evidence>
<dbReference type="SMART" id="SM00343">
    <property type="entry name" value="ZnF_C2HC"/>
    <property type="match status" value="1"/>
</dbReference>
<dbReference type="SUPFAM" id="SSF57756">
    <property type="entry name" value="Retrovirus zinc finger-like domains"/>
    <property type="match status" value="1"/>
</dbReference>
<feature type="region of interest" description="Disordered" evidence="4">
    <location>
        <begin position="127"/>
        <end position="152"/>
    </location>
</feature>